<dbReference type="HOGENOM" id="CLU_1227775_0_0_11"/>
<protein>
    <submittedName>
        <fullName evidence="1">Uncharacterized protein</fullName>
    </submittedName>
</protein>
<proteinExistence type="predicted"/>
<name>U1PLW0_9ACTO</name>
<dbReference type="PATRIC" id="fig|1321817.3.peg.588"/>
<dbReference type="Proteomes" id="UP000016481">
    <property type="component" value="Unassembled WGS sequence"/>
</dbReference>
<dbReference type="AlphaFoldDB" id="U1PLW0"/>
<accession>U1PLW0</accession>
<gene>
    <name evidence="1" type="ORF">HMPREF1978_00671</name>
</gene>
<dbReference type="EMBL" id="AWSC01000021">
    <property type="protein sequence ID" value="ERH17220.1"/>
    <property type="molecule type" value="Genomic_DNA"/>
</dbReference>
<reference evidence="1 2" key="1">
    <citation type="submission" date="2013-08" db="EMBL/GenBank/DDBJ databases">
        <authorList>
            <person name="Weinstock G."/>
            <person name="Sodergren E."/>
            <person name="Wylie T."/>
            <person name="Fulton L."/>
            <person name="Fulton R."/>
            <person name="Fronick C."/>
            <person name="O'Laughlin M."/>
            <person name="Godfrey J."/>
            <person name="Miner T."/>
            <person name="Herter B."/>
            <person name="Appelbaum E."/>
            <person name="Cordes M."/>
            <person name="Lek S."/>
            <person name="Wollam A."/>
            <person name="Pepin K.H."/>
            <person name="Palsikar V.B."/>
            <person name="Mitreva M."/>
            <person name="Wilson R.K."/>
        </authorList>
    </citation>
    <scope>NUCLEOTIDE SEQUENCE [LARGE SCALE GENOMIC DNA]</scope>
    <source>
        <strain evidence="1 2">F0530</strain>
    </source>
</reference>
<organism evidence="1 2">
    <name type="scientific">Actinomyces graevenitzii F0530</name>
    <dbReference type="NCBI Taxonomy" id="1321817"/>
    <lineage>
        <taxon>Bacteria</taxon>
        <taxon>Bacillati</taxon>
        <taxon>Actinomycetota</taxon>
        <taxon>Actinomycetes</taxon>
        <taxon>Actinomycetales</taxon>
        <taxon>Actinomycetaceae</taxon>
        <taxon>Actinomyces</taxon>
    </lineage>
</organism>
<evidence type="ECO:0000313" key="2">
    <source>
        <dbReference type="Proteomes" id="UP000016481"/>
    </source>
</evidence>
<comment type="caution">
    <text evidence="1">The sequence shown here is derived from an EMBL/GenBank/DDBJ whole genome shotgun (WGS) entry which is preliminary data.</text>
</comment>
<sequence>MLASFVSRPYNWHRFTAYESEAILSEASEPRNIDDEFAALVADLNTQDSQLPKAVKIAIVLTPLLDAQVLASFAALSEHECWAVPSSTGAFAVKELVSTHEQWDISELVGGVDSEPQEAADLAKDLSRLTREGVVLLTADLATDVGIETGLSGQVTARRYENGQAGEELSAGLIMSALDAAVEDILFGITKVEDVPGAVSTSDPGVTQTVTDFKKPRRFGFFGRK</sequence>
<evidence type="ECO:0000313" key="1">
    <source>
        <dbReference type="EMBL" id="ERH17220.1"/>
    </source>
</evidence>